<accession>A0A844B0L3</accession>
<proteinExistence type="predicted"/>
<evidence type="ECO:0000313" key="1">
    <source>
        <dbReference type="EMBL" id="MQY43661.1"/>
    </source>
</evidence>
<dbReference type="AlphaFoldDB" id="A0A844B0L3"/>
<evidence type="ECO:0000313" key="2">
    <source>
        <dbReference type="Proteomes" id="UP000436694"/>
    </source>
</evidence>
<dbReference type="RefSeq" id="WP_153548559.1">
    <property type="nucleotide sequence ID" value="NZ_WIXK01000007.1"/>
</dbReference>
<dbReference type="EMBL" id="WIXK01000007">
    <property type="protein sequence ID" value="MQY43661.1"/>
    <property type="molecule type" value="Genomic_DNA"/>
</dbReference>
<keyword evidence="2" id="KW-1185">Reference proteome</keyword>
<dbReference type="InterPro" id="IPR018912">
    <property type="entry name" value="DUF2478"/>
</dbReference>
<comment type="caution">
    <text evidence="1">The sequence shown here is derived from an EMBL/GenBank/DDBJ whole genome shotgun (WGS) entry which is preliminary data.</text>
</comment>
<dbReference type="Proteomes" id="UP000436694">
    <property type="component" value="Unassembled WGS sequence"/>
</dbReference>
<protein>
    <submittedName>
        <fullName evidence="1">DUF2478 domain-containing protein</fullName>
    </submittedName>
</protein>
<name>A0A844B0L3_9RHOB</name>
<reference evidence="1 2" key="1">
    <citation type="submission" date="2019-10" db="EMBL/GenBank/DDBJ databases">
        <title>Epibacterium sp. nov., isolated from seawater.</title>
        <authorList>
            <person name="Zhang X."/>
            <person name="Li N."/>
        </authorList>
    </citation>
    <scope>NUCLEOTIDE SEQUENCE [LARGE SCALE GENOMIC DNA]</scope>
    <source>
        <strain evidence="1 2">SM1969</strain>
    </source>
</reference>
<dbReference type="Pfam" id="PF10649">
    <property type="entry name" value="DUF2478"/>
    <property type="match status" value="1"/>
</dbReference>
<organism evidence="1 2">
    <name type="scientific">Tritonibacter aquimaris</name>
    <dbReference type="NCBI Taxonomy" id="2663379"/>
    <lineage>
        <taxon>Bacteria</taxon>
        <taxon>Pseudomonadati</taxon>
        <taxon>Pseudomonadota</taxon>
        <taxon>Alphaproteobacteria</taxon>
        <taxon>Rhodobacterales</taxon>
        <taxon>Paracoccaceae</taxon>
        <taxon>Tritonibacter</taxon>
    </lineage>
</organism>
<gene>
    <name evidence="1" type="ORF">GG681_13525</name>
</gene>
<sequence length="169" mass="18006">MHLAYIKNPERGATDRTLTALAARLQEMGIITAGIVQINVEICDSELCDMDVRVLPGGETIRISQSLGPNSTGCRLNPEALEKAVGLVLDSMQQEPKPQVLLVNKFGKHEADGRGMRVVIAEALEQGLPVVLGVNGANVDAFQAFTGGLGEAASCDVEELASWVKSHLE</sequence>